<gene>
    <name evidence="1" type="ORF">NUW58_g9584</name>
</gene>
<reference evidence="1" key="1">
    <citation type="submission" date="2022-10" db="EMBL/GenBank/DDBJ databases">
        <title>Genome Sequence of Xylaria curta.</title>
        <authorList>
            <person name="Buettner E."/>
        </authorList>
    </citation>
    <scope>NUCLEOTIDE SEQUENCE</scope>
    <source>
        <strain evidence="1">Babe10</strain>
    </source>
</reference>
<organism evidence="1 2">
    <name type="scientific">Xylaria curta</name>
    <dbReference type="NCBI Taxonomy" id="42375"/>
    <lineage>
        <taxon>Eukaryota</taxon>
        <taxon>Fungi</taxon>
        <taxon>Dikarya</taxon>
        <taxon>Ascomycota</taxon>
        <taxon>Pezizomycotina</taxon>
        <taxon>Sordariomycetes</taxon>
        <taxon>Xylariomycetidae</taxon>
        <taxon>Xylariales</taxon>
        <taxon>Xylariaceae</taxon>
        <taxon>Xylaria</taxon>
    </lineage>
</organism>
<proteinExistence type="predicted"/>
<accession>A0ACC1MVY9</accession>
<dbReference type="Proteomes" id="UP001143856">
    <property type="component" value="Unassembled WGS sequence"/>
</dbReference>
<comment type="caution">
    <text evidence="1">The sequence shown here is derived from an EMBL/GenBank/DDBJ whole genome shotgun (WGS) entry which is preliminary data.</text>
</comment>
<keyword evidence="2" id="KW-1185">Reference proteome</keyword>
<evidence type="ECO:0000313" key="1">
    <source>
        <dbReference type="EMBL" id="KAJ2970819.1"/>
    </source>
</evidence>
<name>A0ACC1MVY9_9PEZI</name>
<protein>
    <submittedName>
        <fullName evidence="1">Uncharacterized protein</fullName>
    </submittedName>
</protein>
<evidence type="ECO:0000313" key="2">
    <source>
        <dbReference type="Proteomes" id="UP001143856"/>
    </source>
</evidence>
<sequence>MAVSPTSQCYQAVRRHLRPHYDSIWVPDNLLASAFERYAATFRTGARYGSSVPGPMEHRKRLAKRHMGELHFGQSHSAAPIWELANLVDLTQWQWKPPTSSDVRSRQHVNTATMPAPSEAMLSPFRLPFIQRTDITDDPYQCDQILLPKHITLSGVGEQLPSVSWGADSTPLDVIGAALESLSRDISKNTGIPLFFSRFCDGWKQALADGLFQGEAVSKVLTGVSEGLNDELIGAYYPRGADRFKLALVEATIEGLSRARTNEATPFDHVTWNSILYRISTIQMNAVRVFTKAITCVPQSRLREVTSGILDNLYAFFNALGRSTKRSTLARQAAKMTIPMQTLGLHELRLVVDVATRKALEYANVDGVNYQHIRSGWLQLIARLPSMDEQSLARICVTLEGDLAGTPLTEPEICELFLVWTNNRTPLRRIVDLRHVLRNKGTKCYYPFSLWLWRAGQSTRVKDFCTFLHAIRRENDVTIVAKAVIDARRGPLQLGKVALGMRRPRVAIDILCLYEESQRCKSSFWESEFGFKALEMLIWVPNFNYSRLWGILGIRLGRQLKTRRHGPPQKLCRGQVAKIVAVGIVAGLSPQITSRKAFALLASCCVYLRKHRTKVPLPVLRALVYDVTIPLTEGRPGVTLRLQYVLSILDQQIGRAQAQRVGMVMEQRRKANFRLA</sequence>
<dbReference type="EMBL" id="JAPDGR010003553">
    <property type="protein sequence ID" value="KAJ2970819.1"/>
    <property type="molecule type" value="Genomic_DNA"/>
</dbReference>